<accession>A0A497WY95</accession>
<sequence length="78" mass="8583">MSGSTQAQSKQTFIEAMRSHPASVGETYFGHMRFALRFSGLLFAAGGAALVHAVLPAMFETTAGNMIRRMYTMIETRH</sequence>
<dbReference type="InterPro" id="IPR045936">
    <property type="entry name" value="DUF6356"/>
</dbReference>
<dbReference type="Pfam" id="PF19883">
    <property type="entry name" value="DUF6356"/>
    <property type="match status" value="1"/>
</dbReference>
<evidence type="ECO:0000256" key="1">
    <source>
        <dbReference type="SAM" id="Phobius"/>
    </source>
</evidence>
<dbReference type="AlphaFoldDB" id="A0A497WY95"/>
<keyword evidence="1" id="KW-0472">Membrane</keyword>
<dbReference type="Proteomes" id="UP000269157">
    <property type="component" value="Unassembled WGS sequence"/>
</dbReference>
<proteinExistence type="predicted"/>
<keyword evidence="1" id="KW-1133">Transmembrane helix</keyword>
<reference evidence="2 3" key="1">
    <citation type="submission" date="2018-10" db="EMBL/GenBank/DDBJ databases">
        <title>Genomic Encyclopedia of Archaeal and Bacterial Type Strains, Phase II (KMG-II): from individual species to whole genera.</title>
        <authorList>
            <person name="Goeker M."/>
        </authorList>
    </citation>
    <scope>NUCLEOTIDE SEQUENCE [LARGE SCALE GENOMIC DNA]</scope>
    <source>
        <strain evidence="2 3">DSM 29466</strain>
    </source>
</reference>
<keyword evidence="1" id="KW-0812">Transmembrane</keyword>
<feature type="transmembrane region" description="Helical" evidence="1">
    <location>
        <begin position="38"/>
        <end position="59"/>
    </location>
</feature>
<gene>
    <name evidence="2" type="ORF">BCF46_1292</name>
</gene>
<evidence type="ECO:0000313" key="2">
    <source>
        <dbReference type="EMBL" id="RLJ59148.1"/>
    </source>
</evidence>
<protein>
    <recommendedName>
        <fullName evidence="4">Capsule biosynthesis protein</fullName>
    </recommendedName>
</protein>
<organism evidence="2 3">
    <name type="scientific">Litoreibacter meonggei</name>
    <dbReference type="NCBI Taxonomy" id="1049199"/>
    <lineage>
        <taxon>Bacteria</taxon>
        <taxon>Pseudomonadati</taxon>
        <taxon>Pseudomonadota</taxon>
        <taxon>Alphaproteobacteria</taxon>
        <taxon>Rhodobacterales</taxon>
        <taxon>Roseobacteraceae</taxon>
        <taxon>Litoreibacter</taxon>
    </lineage>
</organism>
<comment type="caution">
    <text evidence="2">The sequence shown here is derived from an EMBL/GenBank/DDBJ whole genome shotgun (WGS) entry which is preliminary data.</text>
</comment>
<dbReference type="EMBL" id="RCCE01000002">
    <property type="protein sequence ID" value="RLJ59148.1"/>
    <property type="molecule type" value="Genomic_DNA"/>
</dbReference>
<name>A0A497WY95_9RHOB</name>
<evidence type="ECO:0008006" key="4">
    <source>
        <dbReference type="Google" id="ProtNLM"/>
    </source>
</evidence>
<dbReference type="RefSeq" id="WP_170157875.1">
    <property type="nucleotide sequence ID" value="NZ_RCCE01000002.1"/>
</dbReference>
<evidence type="ECO:0000313" key="3">
    <source>
        <dbReference type="Proteomes" id="UP000269157"/>
    </source>
</evidence>
<keyword evidence="3" id="KW-1185">Reference proteome</keyword>